<dbReference type="Proteomes" id="UP000887565">
    <property type="component" value="Unplaced"/>
</dbReference>
<reference evidence="3" key="1">
    <citation type="submission" date="2022-11" db="UniProtKB">
        <authorList>
            <consortium name="WormBaseParasite"/>
        </authorList>
    </citation>
    <scope>IDENTIFICATION</scope>
</reference>
<accession>A0A915IC19</accession>
<evidence type="ECO:0000313" key="3">
    <source>
        <dbReference type="WBParaSite" id="nRc.2.0.1.t11432-RA"/>
    </source>
</evidence>
<feature type="region of interest" description="Disordered" evidence="1">
    <location>
        <begin position="87"/>
        <end position="110"/>
    </location>
</feature>
<evidence type="ECO:0000313" key="2">
    <source>
        <dbReference type="Proteomes" id="UP000887565"/>
    </source>
</evidence>
<sequence>MQIELNLIQDKLVVPHLSHWDDSIEVIIYFSKALLLILWESVREYQNTKIYSDAKLWHKLTLFKSEGPASDETTTLQYTTKSPLILLNPYKDPSSPLSLPKRPGAKSNVP</sequence>
<protein>
    <submittedName>
        <fullName evidence="3">Uncharacterized protein</fullName>
    </submittedName>
</protein>
<organism evidence="2 3">
    <name type="scientific">Romanomermis culicivorax</name>
    <name type="common">Nematode worm</name>
    <dbReference type="NCBI Taxonomy" id="13658"/>
    <lineage>
        <taxon>Eukaryota</taxon>
        <taxon>Metazoa</taxon>
        <taxon>Ecdysozoa</taxon>
        <taxon>Nematoda</taxon>
        <taxon>Enoplea</taxon>
        <taxon>Dorylaimia</taxon>
        <taxon>Mermithida</taxon>
        <taxon>Mermithoidea</taxon>
        <taxon>Mermithidae</taxon>
        <taxon>Romanomermis</taxon>
    </lineage>
</organism>
<dbReference type="AlphaFoldDB" id="A0A915IC19"/>
<evidence type="ECO:0000256" key="1">
    <source>
        <dbReference type="SAM" id="MobiDB-lite"/>
    </source>
</evidence>
<dbReference type="WBParaSite" id="nRc.2.0.1.t11432-RA">
    <property type="protein sequence ID" value="nRc.2.0.1.t11432-RA"/>
    <property type="gene ID" value="nRc.2.0.1.g11432"/>
</dbReference>
<proteinExistence type="predicted"/>
<keyword evidence="2" id="KW-1185">Reference proteome</keyword>
<name>A0A915IC19_ROMCU</name>